<comment type="caution">
    <text evidence="2">The sequence shown here is derived from an EMBL/GenBank/DDBJ whole genome shotgun (WGS) entry which is preliminary data.</text>
</comment>
<gene>
    <name evidence="2" type="ORF">LEP1GSC194_2663</name>
</gene>
<proteinExistence type="predicted"/>
<protein>
    <submittedName>
        <fullName evidence="2">Uncharacterized protein</fullName>
    </submittedName>
</protein>
<accession>M6D1P4</accession>
<dbReference type="EMBL" id="ANIK01000003">
    <property type="protein sequence ID" value="EMJ98057.1"/>
    <property type="molecule type" value="Genomic_DNA"/>
</dbReference>
<reference evidence="2 3" key="1">
    <citation type="submission" date="2013-01" db="EMBL/GenBank/DDBJ databases">
        <authorList>
            <person name="Harkins D.M."/>
            <person name="Durkin A.S."/>
            <person name="Brinkac L.M."/>
            <person name="Haft D.H."/>
            <person name="Selengut J.D."/>
            <person name="Sanka R."/>
            <person name="DePew J."/>
            <person name="Purushe J."/>
            <person name="Galloway R.L."/>
            <person name="Vinetz J.M."/>
            <person name="Sutton G.G."/>
            <person name="Nierman W.C."/>
            <person name="Fouts D.E."/>
        </authorList>
    </citation>
    <scope>NUCLEOTIDE SEQUENCE [LARGE SCALE GENOMIC DNA]</scope>
    <source>
        <strain evidence="2 3">79601</strain>
    </source>
</reference>
<dbReference type="Proteomes" id="UP000011988">
    <property type="component" value="Unassembled WGS sequence"/>
</dbReference>
<feature type="compositionally biased region" description="Basic and acidic residues" evidence="1">
    <location>
        <begin position="50"/>
        <end position="60"/>
    </location>
</feature>
<name>M6D1P4_9LEPT</name>
<organism evidence="2 3">
    <name type="scientific">Leptospira alstonii serovar Sichuan str. 79601</name>
    <dbReference type="NCBI Taxonomy" id="1218565"/>
    <lineage>
        <taxon>Bacteria</taxon>
        <taxon>Pseudomonadati</taxon>
        <taxon>Spirochaetota</taxon>
        <taxon>Spirochaetia</taxon>
        <taxon>Leptospirales</taxon>
        <taxon>Leptospiraceae</taxon>
        <taxon>Leptospira</taxon>
    </lineage>
</organism>
<dbReference type="AlphaFoldDB" id="M6D1P4"/>
<evidence type="ECO:0000313" key="3">
    <source>
        <dbReference type="Proteomes" id="UP000011988"/>
    </source>
</evidence>
<evidence type="ECO:0000313" key="2">
    <source>
        <dbReference type="EMBL" id="EMJ98057.1"/>
    </source>
</evidence>
<evidence type="ECO:0000256" key="1">
    <source>
        <dbReference type="SAM" id="MobiDB-lite"/>
    </source>
</evidence>
<feature type="region of interest" description="Disordered" evidence="1">
    <location>
        <begin position="49"/>
        <end position="69"/>
    </location>
</feature>
<sequence length="69" mass="8235">MRFSSVWKNSMLFPYKSFLKRFESTYFTSGLDAKFVWIGNSILWNFQGKENPEEGPNDRRRIVRINPLS</sequence>